<dbReference type="Proteomes" id="UP000324646">
    <property type="component" value="Chromosome"/>
</dbReference>
<dbReference type="RefSeq" id="WP_148809775.1">
    <property type="nucleotide sequence ID" value="NZ_CP042243.1"/>
</dbReference>
<organism evidence="2 3">
    <name type="scientific">Crassaminicella thermophila</name>
    <dbReference type="NCBI Taxonomy" id="2599308"/>
    <lineage>
        <taxon>Bacteria</taxon>
        <taxon>Bacillati</taxon>
        <taxon>Bacillota</taxon>
        <taxon>Clostridia</taxon>
        <taxon>Eubacteriales</taxon>
        <taxon>Clostridiaceae</taxon>
        <taxon>Crassaminicella</taxon>
    </lineage>
</organism>
<evidence type="ECO:0000313" key="2">
    <source>
        <dbReference type="EMBL" id="QEK12624.1"/>
    </source>
</evidence>
<proteinExistence type="predicted"/>
<dbReference type="Gene3D" id="1.20.5.340">
    <property type="match status" value="1"/>
</dbReference>
<accession>A0A5C0SGU3</accession>
<evidence type="ECO:0000256" key="1">
    <source>
        <dbReference type="SAM" id="Coils"/>
    </source>
</evidence>
<dbReference type="OrthoDB" id="1920060at2"/>
<dbReference type="KEGG" id="crs:FQB35_09955"/>
<protein>
    <submittedName>
        <fullName evidence="2">Uncharacterized protein</fullName>
    </submittedName>
</protein>
<gene>
    <name evidence="2" type="ORF">FQB35_09955</name>
</gene>
<feature type="coiled-coil region" evidence="1">
    <location>
        <begin position="25"/>
        <end position="52"/>
    </location>
</feature>
<reference evidence="2 3" key="1">
    <citation type="submission" date="2019-07" db="EMBL/GenBank/DDBJ databases">
        <title>Complete genome of Crassaminicella thermophila SY095.</title>
        <authorList>
            <person name="Li X."/>
        </authorList>
    </citation>
    <scope>NUCLEOTIDE SEQUENCE [LARGE SCALE GENOMIC DNA]</scope>
    <source>
        <strain evidence="2 3">SY095</strain>
    </source>
</reference>
<dbReference type="AlphaFoldDB" id="A0A5C0SGU3"/>
<dbReference type="EMBL" id="CP042243">
    <property type="protein sequence ID" value="QEK12624.1"/>
    <property type="molecule type" value="Genomic_DNA"/>
</dbReference>
<keyword evidence="1" id="KW-0175">Coiled coil</keyword>
<sequence length="107" mass="12638">MSNEEKILNLLEQMQKDISTLKEGQTHTNQRLDNIESEIKNLRTDVTSLKQGQQEIKDHLIELDTKNANRHLEIIDKLSDDIAFIKHKEFKNEEDIFKLKKNLQIIK</sequence>
<name>A0A5C0SGU3_CRATE</name>
<keyword evidence="3" id="KW-1185">Reference proteome</keyword>
<evidence type="ECO:0000313" key="3">
    <source>
        <dbReference type="Proteomes" id="UP000324646"/>
    </source>
</evidence>